<name>L1JGX7_GUITC</name>
<dbReference type="Proteomes" id="UP000011087">
    <property type="component" value="Unassembled WGS sequence"/>
</dbReference>
<dbReference type="AlphaFoldDB" id="L1JGX7"/>
<keyword evidence="2 5" id="KW-0812">Transmembrane</keyword>
<evidence type="ECO:0000256" key="4">
    <source>
        <dbReference type="ARBA" id="ARBA00023136"/>
    </source>
</evidence>
<evidence type="ECO:0000256" key="3">
    <source>
        <dbReference type="ARBA" id="ARBA00022989"/>
    </source>
</evidence>
<dbReference type="EnsemblProtists" id="EKX47756">
    <property type="protein sequence ID" value="EKX47756"/>
    <property type="gene ID" value="GUITHDRAFT_69286"/>
</dbReference>
<reference evidence="8" key="2">
    <citation type="submission" date="2012-11" db="EMBL/GenBank/DDBJ databases">
        <authorList>
            <person name="Kuo A."/>
            <person name="Curtis B.A."/>
            <person name="Tanifuji G."/>
            <person name="Burki F."/>
            <person name="Gruber A."/>
            <person name="Irimia M."/>
            <person name="Maruyama S."/>
            <person name="Arias M.C."/>
            <person name="Ball S.G."/>
            <person name="Gile G.H."/>
            <person name="Hirakawa Y."/>
            <person name="Hopkins J.F."/>
            <person name="Rensing S.A."/>
            <person name="Schmutz J."/>
            <person name="Symeonidi A."/>
            <person name="Elias M."/>
            <person name="Eveleigh R.J."/>
            <person name="Herman E.K."/>
            <person name="Klute M.J."/>
            <person name="Nakayama T."/>
            <person name="Obornik M."/>
            <person name="Reyes-Prieto A."/>
            <person name="Armbrust E.V."/>
            <person name="Aves S.J."/>
            <person name="Beiko R.G."/>
            <person name="Coutinho P."/>
            <person name="Dacks J.B."/>
            <person name="Durnford D.G."/>
            <person name="Fast N.M."/>
            <person name="Green B.R."/>
            <person name="Grisdale C."/>
            <person name="Hempe F."/>
            <person name="Henrissat B."/>
            <person name="Hoppner M.P."/>
            <person name="Ishida K.-I."/>
            <person name="Kim E."/>
            <person name="Koreny L."/>
            <person name="Kroth P.G."/>
            <person name="Liu Y."/>
            <person name="Malik S.-B."/>
            <person name="Maier U.G."/>
            <person name="McRose D."/>
            <person name="Mock T."/>
            <person name="Neilson J.A."/>
            <person name="Onodera N.T."/>
            <person name="Poole A.M."/>
            <person name="Pritham E.J."/>
            <person name="Richards T.A."/>
            <person name="Rocap G."/>
            <person name="Roy S.W."/>
            <person name="Sarai C."/>
            <person name="Schaack S."/>
            <person name="Shirato S."/>
            <person name="Slamovits C.H."/>
            <person name="Spencer D.F."/>
            <person name="Suzuki S."/>
            <person name="Worden A.Z."/>
            <person name="Zauner S."/>
            <person name="Barry K."/>
            <person name="Bell C."/>
            <person name="Bharti A.K."/>
            <person name="Crow J.A."/>
            <person name="Grimwood J."/>
            <person name="Kramer R."/>
            <person name="Lindquist E."/>
            <person name="Lucas S."/>
            <person name="Salamov A."/>
            <person name="McFadden G.I."/>
            <person name="Lane C.E."/>
            <person name="Keeling P.J."/>
            <person name="Gray M.W."/>
            <person name="Grigoriev I.V."/>
            <person name="Archibald J.M."/>
        </authorList>
    </citation>
    <scope>NUCLEOTIDE SEQUENCE</scope>
    <source>
        <strain evidence="8">CCMP2712</strain>
    </source>
</reference>
<protein>
    <submittedName>
        <fullName evidence="6 7">Uncharacterized protein</fullName>
    </submittedName>
</protein>
<keyword evidence="8" id="KW-1185">Reference proteome</keyword>
<keyword evidence="4 5" id="KW-0472">Membrane</keyword>
<dbReference type="STRING" id="905079.L1JGX7"/>
<dbReference type="GO" id="GO:0016020">
    <property type="term" value="C:membrane"/>
    <property type="evidence" value="ECO:0007669"/>
    <property type="project" value="UniProtKB-SubCell"/>
</dbReference>
<feature type="transmembrane region" description="Helical" evidence="5">
    <location>
        <begin position="192"/>
        <end position="214"/>
    </location>
</feature>
<comment type="subcellular location">
    <subcellularLocation>
        <location evidence="1">Membrane</location>
        <topology evidence="1">Multi-pass membrane protein</topology>
    </subcellularLocation>
</comment>
<feature type="transmembrane region" description="Helical" evidence="5">
    <location>
        <begin position="158"/>
        <end position="180"/>
    </location>
</feature>
<reference evidence="7" key="3">
    <citation type="submission" date="2016-03" db="UniProtKB">
        <authorList>
            <consortium name="EnsemblProtists"/>
        </authorList>
    </citation>
    <scope>IDENTIFICATION</scope>
</reference>
<accession>L1JGX7</accession>
<feature type="transmembrane region" description="Helical" evidence="5">
    <location>
        <begin position="67"/>
        <end position="86"/>
    </location>
</feature>
<dbReference type="SMART" id="SM01417">
    <property type="entry name" value="Solute_trans_a"/>
    <property type="match status" value="1"/>
</dbReference>
<gene>
    <name evidence="6" type="ORF">GUITHDRAFT_69286</name>
</gene>
<dbReference type="Pfam" id="PF03619">
    <property type="entry name" value="Solute_trans_a"/>
    <property type="match status" value="1"/>
</dbReference>
<proteinExistence type="predicted"/>
<dbReference type="OrthoDB" id="5348404at2759"/>
<dbReference type="HOGENOM" id="CLU_012923_1_3_1"/>
<organism evidence="6">
    <name type="scientific">Guillardia theta (strain CCMP2712)</name>
    <name type="common">Cryptophyte</name>
    <dbReference type="NCBI Taxonomy" id="905079"/>
    <lineage>
        <taxon>Eukaryota</taxon>
        <taxon>Cryptophyceae</taxon>
        <taxon>Pyrenomonadales</taxon>
        <taxon>Geminigeraceae</taxon>
        <taxon>Guillardia</taxon>
    </lineage>
</organism>
<dbReference type="GeneID" id="17304395"/>
<keyword evidence="3 5" id="KW-1133">Transmembrane helix</keyword>
<evidence type="ECO:0000256" key="1">
    <source>
        <dbReference type="ARBA" id="ARBA00004141"/>
    </source>
</evidence>
<dbReference type="RefSeq" id="XP_005834736.1">
    <property type="nucleotide sequence ID" value="XM_005834679.1"/>
</dbReference>
<dbReference type="EMBL" id="JH992988">
    <property type="protein sequence ID" value="EKX47756.1"/>
    <property type="molecule type" value="Genomic_DNA"/>
</dbReference>
<evidence type="ECO:0000313" key="7">
    <source>
        <dbReference type="EnsemblProtists" id="EKX47756"/>
    </source>
</evidence>
<evidence type="ECO:0000313" key="8">
    <source>
        <dbReference type="Proteomes" id="UP000011087"/>
    </source>
</evidence>
<dbReference type="KEGG" id="gtt:GUITHDRAFT_69286"/>
<feature type="transmembrane region" description="Helical" evidence="5">
    <location>
        <begin position="29"/>
        <end position="47"/>
    </location>
</feature>
<feature type="transmembrane region" description="Helical" evidence="5">
    <location>
        <begin position="6"/>
        <end position="22"/>
    </location>
</feature>
<dbReference type="eggNOG" id="KOG2641">
    <property type="taxonomic scope" value="Eukaryota"/>
</dbReference>
<sequence>MLGITYLLVIALAGIVLWQFIVHEYEQHVIAWVIGAIFVMAAVPLALQDIHFHIIHYVSPLQRHYVRILWMIPIYAVESWLALRFNEQKIYLETMREAYESYVVYSFFKLMREFLGEKPRKVVAEKKGRGKAIMLWPCCCMTAWRLDAQFLTRCSLGVWQYVFIRTVSAVVACILEHFHLYGEGTYDLNKFYIYYLILVNTSQCWALYCLILFYKELAEELSAIGPLPKFLVVKAVVFVSWWQVRLHVVVRSMKKALRRILKSINLRR</sequence>
<dbReference type="InterPro" id="IPR005178">
    <property type="entry name" value="Ostalpha/TMEM184C"/>
</dbReference>
<evidence type="ECO:0000256" key="5">
    <source>
        <dbReference type="SAM" id="Phobius"/>
    </source>
</evidence>
<evidence type="ECO:0000256" key="2">
    <source>
        <dbReference type="ARBA" id="ARBA00022692"/>
    </source>
</evidence>
<reference evidence="6 8" key="1">
    <citation type="journal article" date="2012" name="Nature">
        <title>Algal genomes reveal evolutionary mosaicism and the fate of nucleomorphs.</title>
        <authorList>
            <consortium name="DOE Joint Genome Institute"/>
            <person name="Curtis B.A."/>
            <person name="Tanifuji G."/>
            <person name="Burki F."/>
            <person name="Gruber A."/>
            <person name="Irimia M."/>
            <person name="Maruyama S."/>
            <person name="Arias M.C."/>
            <person name="Ball S.G."/>
            <person name="Gile G.H."/>
            <person name="Hirakawa Y."/>
            <person name="Hopkins J.F."/>
            <person name="Kuo A."/>
            <person name="Rensing S.A."/>
            <person name="Schmutz J."/>
            <person name="Symeonidi A."/>
            <person name="Elias M."/>
            <person name="Eveleigh R.J."/>
            <person name="Herman E.K."/>
            <person name="Klute M.J."/>
            <person name="Nakayama T."/>
            <person name="Obornik M."/>
            <person name="Reyes-Prieto A."/>
            <person name="Armbrust E.V."/>
            <person name="Aves S.J."/>
            <person name="Beiko R.G."/>
            <person name="Coutinho P."/>
            <person name="Dacks J.B."/>
            <person name="Durnford D.G."/>
            <person name="Fast N.M."/>
            <person name="Green B.R."/>
            <person name="Grisdale C.J."/>
            <person name="Hempel F."/>
            <person name="Henrissat B."/>
            <person name="Hoppner M.P."/>
            <person name="Ishida K."/>
            <person name="Kim E."/>
            <person name="Koreny L."/>
            <person name="Kroth P.G."/>
            <person name="Liu Y."/>
            <person name="Malik S.B."/>
            <person name="Maier U.G."/>
            <person name="McRose D."/>
            <person name="Mock T."/>
            <person name="Neilson J.A."/>
            <person name="Onodera N.T."/>
            <person name="Poole A.M."/>
            <person name="Pritham E.J."/>
            <person name="Richards T.A."/>
            <person name="Rocap G."/>
            <person name="Roy S.W."/>
            <person name="Sarai C."/>
            <person name="Schaack S."/>
            <person name="Shirato S."/>
            <person name="Slamovits C.H."/>
            <person name="Spencer D.F."/>
            <person name="Suzuki S."/>
            <person name="Worden A.Z."/>
            <person name="Zauner S."/>
            <person name="Barry K."/>
            <person name="Bell C."/>
            <person name="Bharti A.K."/>
            <person name="Crow J.A."/>
            <person name="Grimwood J."/>
            <person name="Kramer R."/>
            <person name="Lindquist E."/>
            <person name="Lucas S."/>
            <person name="Salamov A."/>
            <person name="McFadden G.I."/>
            <person name="Lane C.E."/>
            <person name="Keeling P.J."/>
            <person name="Gray M.W."/>
            <person name="Grigoriev I.V."/>
            <person name="Archibald J.M."/>
        </authorList>
    </citation>
    <scope>NUCLEOTIDE SEQUENCE</scope>
    <source>
        <strain evidence="6 8">CCMP2712</strain>
    </source>
</reference>
<dbReference type="OMA" id="MITLQYF"/>
<evidence type="ECO:0000313" key="6">
    <source>
        <dbReference type="EMBL" id="EKX47756.1"/>
    </source>
</evidence>
<dbReference type="PANTHER" id="PTHR23423">
    <property type="entry name" value="ORGANIC SOLUTE TRANSPORTER-RELATED"/>
    <property type="match status" value="1"/>
</dbReference>
<dbReference type="PaxDb" id="55529-EKX47756"/>